<keyword evidence="1" id="KW-0378">Hydrolase</keyword>
<dbReference type="AlphaFoldDB" id="A0A5E5AI79"/>
<dbReference type="GO" id="GO:0016787">
    <property type="term" value="F:hydrolase activity"/>
    <property type="evidence" value="ECO:0007669"/>
    <property type="project" value="UniProtKB-KW"/>
</dbReference>
<organism evidence="1 2">
    <name type="scientific">Pandoraea captiosa</name>
    <dbReference type="NCBI Taxonomy" id="2508302"/>
    <lineage>
        <taxon>Bacteria</taxon>
        <taxon>Pseudomonadati</taxon>
        <taxon>Pseudomonadota</taxon>
        <taxon>Betaproteobacteria</taxon>
        <taxon>Burkholderiales</taxon>
        <taxon>Burkholderiaceae</taxon>
        <taxon>Pandoraea</taxon>
    </lineage>
</organism>
<proteinExistence type="predicted"/>
<sequence>MAGAVGQQNGPSYVVGGLGATLDPVSPQVLISNLPASLQPSTTTLYFSPQQEAIQLQQAALMQTGKASFINGLSTDSTSQYL</sequence>
<evidence type="ECO:0000313" key="1">
    <source>
        <dbReference type="EMBL" id="VVE72787.1"/>
    </source>
</evidence>
<reference evidence="1 2" key="1">
    <citation type="submission" date="2019-08" db="EMBL/GenBank/DDBJ databases">
        <authorList>
            <person name="Peeters C."/>
        </authorList>
    </citation>
    <scope>NUCLEOTIDE SEQUENCE [LARGE SCALE GENOMIC DNA]</scope>
    <source>
        <strain evidence="1 2">LMG 31118</strain>
    </source>
</reference>
<dbReference type="EMBL" id="CABPSQ010000010">
    <property type="protein sequence ID" value="VVE72787.1"/>
    <property type="molecule type" value="Genomic_DNA"/>
</dbReference>
<gene>
    <name evidence="1" type="primary">cdiA2_9</name>
    <name evidence="1" type="ORF">PCA31118_04314</name>
</gene>
<keyword evidence="2" id="KW-1185">Reference proteome</keyword>
<evidence type="ECO:0000313" key="2">
    <source>
        <dbReference type="Proteomes" id="UP000414136"/>
    </source>
</evidence>
<dbReference type="EC" id="3.1.-.-" evidence="1"/>
<protein>
    <submittedName>
        <fullName evidence="1">tRNA nuclease CdiA-2</fullName>
        <ecNumber evidence="1">3.1.-.-</ecNumber>
    </submittedName>
</protein>
<name>A0A5E5AI79_9BURK</name>
<accession>A0A5E5AI79</accession>
<dbReference type="RefSeq" id="WP_150627024.1">
    <property type="nucleotide sequence ID" value="NZ_CABPSQ010000010.1"/>
</dbReference>
<dbReference type="Proteomes" id="UP000414136">
    <property type="component" value="Unassembled WGS sequence"/>
</dbReference>